<evidence type="ECO:0000256" key="2">
    <source>
        <dbReference type="SAM" id="Phobius"/>
    </source>
</evidence>
<feature type="transmembrane region" description="Helical" evidence="2">
    <location>
        <begin position="16"/>
        <end position="37"/>
    </location>
</feature>
<keyword evidence="2" id="KW-0472">Membrane</keyword>
<feature type="compositionally biased region" description="Basic and acidic residues" evidence="1">
    <location>
        <begin position="98"/>
        <end position="107"/>
    </location>
</feature>
<keyword evidence="2" id="KW-0812">Transmembrane</keyword>
<reference evidence="3" key="1">
    <citation type="journal article" date="2020" name="bioRxiv">
        <title>Whole genome comparisons of ergot fungi reveals the divergence and evolution of species within the genus Claviceps are the result of varying mechanisms driving genome evolution and host range expansion.</title>
        <authorList>
            <person name="Wyka S.A."/>
            <person name="Mondo S.J."/>
            <person name="Liu M."/>
            <person name="Dettman J."/>
            <person name="Nalam V."/>
            <person name="Broders K.D."/>
        </authorList>
    </citation>
    <scope>NUCLEOTIDE SEQUENCE</scope>
    <source>
        <strain evidence="3">CCC 602</strain>
    </source>
</reference>
<feature type="compositionally biased region" description="Basic and acidic residues" evidence="1">
    <location>
        <begin position="57"/>
        <end position="74"/>
    </location>
</feature>
<accession>A0A9P7NAT2</accession>
<sequence>MSSNNDPTPSTSTEPFVWVLIPLVVIFSMGTFVIFIWRKRRGERYAIYPAWPEERGTAAANDDAHGQFRQDLRWPSRGPAARSTEGLNELGEAPPPYDAKKLPETGDGHGTAANESSTSETGTGTGPRDRSELPPGYPAQPSSTYVAISRREQ</sequence>
<evidence type="ECO:0000256" key="1">
    <source>
        <dbReference type="SAM" id="MobiDB-lite"/>
    </source>
</evidence>
<feature type="region of interest" description="Disordered" evidence="1">
    <location>
        <begin position="57"/>
        <end position="153"/>
    </location>
</feature>
<comment type="caution">
    <text evidence="3">The sequence shown here is derived from an EMBL/GenBank/DDBJ whole genome shotgun (WGS) entry which is preliminary data.</text>
</comment>
<evidence type="ECO:0000313" key="3">
    <source>
        <dbReference type="EMBL" id="KAG6007111.1"/>
    </source>
</evidence>
<dbReference type="EMBL" id="SRPW01001103">
    <property type="protein sequence ID" value="KAG6007111.1"/>
    <property type="molecule type" value="Genomic_DNA"/>
</dbReference>
<dbReference type="OrthoDB" id="4775599at2759"/>
<organism evidence="3 4">
    <name type="scientific">Claviceps pusilla</name>
    <dbReference type="NCBI Taxonomy" id="123648"/>
    <lineage>
        <taxon>Eukaryota</taxon>
        <taxon>Fungi</taxon>
        <taxon>Dikarya</taxon>
        <taxon>Ascomycota</taxon>
        <taxon>Pezizomycotina</taxon>
        <taxon>Sordariomycetes</taxon>
        <taxon>Hypocreomycetidae</taxon>
        <taxon>Hypocreales</taxon>
        <taxon>Clavicipitaceae</taxon>
        <taxon>Claviceps</taxon>
    </lineage>
</organism>
<proteinExistence type="predicted"/>
<name>A0A9P7NAT2_9HYPO</name>
<dbReference type="Proteomes" id="UP000748025">
    <property type="component" value="Unassembled WGS sequence"/>
</dbReference>
<dbReference type="AlphaFoldDB" id="A0A9P7NAT2"/>
<evidence type="ECO:0000313" key="4">
    <source>
        <dbReference type="Proteomes" id="UP000748025"/>
    </source>
</evidence>
<protein>
    <submittedName>
        <fullName evidence="3">Uncharacterized protein</fullName>
    </submittedName>
</protein>
<keyword evidence="4" id="KW-1185">Reference proteome</keyword>
<gene>
    <name evidence="3" type="ORF">E4U43_000358</name>
</gene>
<keyword evidence="2" id="KW-1133">Transmembrane helix</keyword>